<keyword evidence="14" id="KW-1185">Reference proteome</keyword>
<comment type="subcellular location">
    <subcellularLocation>
        <location evidence="2">Secreted</location>
    </subcellularLocation>
</comment>
<dbReference type="RefSeq" id="XP_019497721.1">
    <property type="nucleotide sequence ID" value="XM_019642176.1"/>
</dbReference>
<accession>A0A8B7R9J4</accession>
<dbReference type="Proteomes" id="UP000694851">
    <property type="component" value="Unplaced"/>
</dbReference>
<dbReference type="PANTHER" id="PTHR10059:SF0">
    <property type="entry name" value="GRANULOCYTE-MACROPHAGE COLONY-STIMULATING FACTOR"/>
    <property type="match status" value="1"/>
</dbReference>
<dbReference type="CTD" id="1437"/>
<dbReference type="GO" id="GO:0006955">
    <property type="term" value="P:immune response"/>
    <property type="evidence" value="ECO:0007669"/>
    <property type="project" value="InterPro"/>
</dbReference>
<dbReference type="GO" id="GO:0030099">
    <property type="term" value="P:myeloid cell differentiation"/>
    <property type="evidence" value="ECO:0007669"/>
    <property type="project" value="TreeGrafter"/>
</dbReference>
<evidence type="ECO:0000256" key="8">
    <source>
        <dbReference type="ARBA" id="ARBA00023030"/>
    </source>
</evidence>
<dbReference type="GO" id="GO:0008083">
    <property type="term" value="F:growth factor activity"/>
    <property type="evidence" value="ECO:0007669"/>
    <property type="project" value="UniProtKB-KW"/>
</dbReference>
<evidence type="ECO:0000256" key="7">
    <source>
        <dbReference type="ARBA" id="ARBA00022729"/>
    </source>
</evidence>
<keyword evidence="6" id="KW-0964">Secreted</keyword>
<keyword evidence="9" id="KW-1015">Disulfide bond</keyword>
<dbReference type="GeneID" id="109382590"/>
<keyword evidence="7 13" id="KW-0732">Signal</keyword>
<dbReference type="SMART" id="SM00040">
    <property type="entry name" value="CSF2"/>
    <property type="match status" value="1"/>
</dbReference>
<reference evidence="15 16" key="1">
    <citation type="submission" date="2025-04" db="UniProtKB">
        <authorList>
            <consortium name="RefSeq"/>
        </authorList>
    </citation>
    <scope>IDENTIFICATION</scope>
    <source>
        <tissue evidence="15 16">Muscle</tissue>
    </source>
</reference>
<evidence type="ECO:0000256" key="12">
    <source>
        <dbReference type="ARBA" id="ARBA00029601"/>
    </source>
</evidence>
<dbReference type="Gene3D" id="1.20.1250.10">
    <property type="match status" value="1"/>
</dbReference>
<evidence type="ECO:0000256" key="1">
    <source>
        <dbReference type="ARBA" id="ARBA00003164"/>
    </source>
</evidence>
<gene>
    <name evidence="15 16" type="primary">CSF2</name>
</gene>
<dbReference type="RefSeq" id="XP_019497722.1">
    <property type="nucleotide sequence ID" value="XM_019642177.1"/>
</dbReference>
<evidence type="ECO:0000256" key="5">
    <source>
        <dbReference type="ARBA" id="ARBA00022514"/>
    </source>
</evidence>
<evidence type="ECO:0000256" key="6">
    <source>
        <dbReference type="ARBA" id="ARBA00022525"/>
    </source>
</evidence>
<feature type="signal peptide" evidence="13">
    <location>
        <begin position="1"/>
        <end position="17"/>
    </location>
</feature>
<evidence type="ECO:0000313" key="15">
    <source>
        <dbReference type="RefSeq" id="XP_019497721.1"/>
    </source>
</evidence>
<evidence type="ECO:0000256" key="11">
    <source>
        <dbReference type="ARBA" id="ARBA00025874"/>
    </source>
</evidence>
<dbReference type="OrthoDB" id="9633166at2759"/>
<evidence type="ECO:0000256" key="13">
    <source>
        <dbReference type="SAM" id="SignalP"/>
    </source>
</evidence>
<dbReference type="KEGG" id="hai:109382590"/>
<dbReference type="InterPro" id="IPR000773">
    <property type="entry name" value="GM_colony-stim-fac"/>
</dbReference>
<feature type="chain" id="PRO_5044664648" description="Granulocyte-macrophage colony-stimulating factor" evidence="13">
    <location>
        <begin position="18"/>
        <end position="136"/>
    </location>
</feature>
<evidence type="ECO:0000313" key="14">
    <source>
        <dbReference type="Proteomes" id="UP000694851"/>
    </source>
</evidence>
<comment type="subunit">
    <text evidence="11">Monomer. The signaling GM-CSF receptor complex is a dodecamer of two head-to-head hexamers of two alpha, two beta, and two ligand subunits.</text>
</comment>
<keyword evidence="10" id="KW-0325">Glycoprotein</keyword>
<dbReference type="PANTHER" id="PTHR10059">
    <property type="entry name" value="GRANULOCYTE-MACROPHAGE COLONY-STIMULATING FACTOR GM-CSF"/>
    <property type="match status" value="1"/>
</dbReference>
<evidence type="ECO:0000256" key="4">
    <source>
        <dbReference type="ARBA" id="ARBA00018697"/>
    </source>
</evidence>
<keyword evidence="8" id="KW-0339">Growth factor</keyword>
<evidence type="ECO:0000256" key="10">
    <source>
        <dbReference type="ARBA" id="ARBA00023180"/>
    </source>
</evidence>
<protein>
    <recommendedName>
        <fullName evidence="4">Granulocyte-macrophage colony-stimulating factor</fullName>
    </recommendedName>
    <alternativeName>
        <fullName evidence="12">Colony-stimulating factor</fullName>
    </alternativeName>
</protein>
<comment type="function">
    <text evidence="1">Cytokine that stimulates the growth and differentiation of hematopoietic precursor cells from various lineages, including granulocytes, macrophages, eosinophils and erythrocytes.</text>
</comment>
<dbReference type="AlphaFoldDB" id="A0A8B7R9J4"/>
<keyword evidence="5" id="KW-0202">Cytokine</keyword>
<dbReference type="PRINTS" id="PR00693">
    <property type="entry name" value="GMCSFACTOR"/>
</dbReference>
<dbReference type="GO" id="GO:0005125">
    <property type="term" value="F:cytokine activity"/>
    <property type="evidence" value="ECO:0007669"/>
    <property type="project" value="UniProtKB-KW"/>
</dbReference>
<dbReference type="GO" id="GO:0005615">
    <property type="term" value="C:extracellular space"/>
    <property type="evidence" value="ECO:0007669"/>
    <property type="project" value="UniProtKB-KW"/>
</dbReference>
<evidence type="ECO:0000256" key="9">
    <source>
        <dbReference type="ARBA" id="ARBA00023157"/>
    </source>
</evidence>
<dbReference type="Pfam" id="PF01109">
    <property type="entry name" value="GM_CSF"/>
    <property type="match status" value="1"/>
</dbReference>
<evidence type="ECO:0000313" key="16">
    <source>
        <dbReference type="RefSeq" id="XP_019497722.1"/>
    </source>
</evidence>
<dbReference type="GO" id="GO:0005129">
    <property type="term" value="F:granulocyte macrophage colony-stimulating factor receptor binding"/>
    <property type="evidence" value="ECO:0007669"/>
    <property type="project" value="InterPro"/>
</dbReference>
<organism evidence="14 15">
    <name type="scientific">Hipposideros armiger</name>
    <name type="common">Great Himalayan leaf-nosed bat</name>
    <dbReference type="NCBI Taxonomy" id="186990"/>
    <lineage>
        <taxon>Eukaryota</taxon>
        <taxon>Metazoa</taxon>
        <taxon>Chordata</taxon>
        <taxon>Craniata</taxon>
        <taxon>Vertebrata</taxon>
        <taxon>Euteleostomi</taxon>
        <taxon>Mammalia</taxon>
        <taxon>Eutheria</taxon>
        <taxon>Laurasiatheria</taxon>
        <taxon>Chiroptera</taxon>
        <taxon>Yinpterochiroptera</taxon>
        <taxon>Rhinolophoidea</taxon>
        <taxon>Hipposideridae</taxon>
        <taxon>Hipposideros</taxon>
    </lineage>
</organism>
<evidence type="ECO:0000256" key="3">
    <source>
        <dbReference type="ARBA" id="ARBA00009378"/>
    </source>
</evidence>
<comment type="similarity">
    <text evidence="3">Belongs to the GM-CSF family.</text>
</comment>
<evidence type="ECO:0000256" key="2">
    <source>
        <dbReference type="ARBA" id="ARBA00004613"/>
    </source>
</evidence>
<proteinExistence type="inferred from homology"/>
<sequence length="136" mass="15533">MWLRNLLLLGTVVYSISAPTRPFQHMDAIREAQILLNESSKTAAVTNETVEVVSEMFDPQKPTCLQQHLELYTKGLRGNLTKLSSTLTLIASYYKQHFSFAPEISCETEIVTLKAFKEKLYKFLVIIPLVWEPAQK</sequence>
<dbReference type="InterPro" id="IPR009079">
    <property type="entry name" value="4_helix_cytokine-like_core"/>
</dbReference>
<dbReference type="SUPFAM" id="SSF47266">
    <property type="entry name" value="4-helical cytokines"/>
    <property type="match status" value="1"/>
</dbReference>
<name>A0A8B7R9J4_HIPAR</name>